<evidence type="ECO:0000313" key="1">
    <source>
        <dbReference type="EMBL" id="GBN72940.1"/>
    </source>
</evidence>
<dbReference type="Proteomes" id="UP000499080">
    <property type="component" value="Unassembled WGS sequence"/>
</dbReference>
<gene>
    <name evidence="1" type="ORF">AVEN_10549_1</name>
</gene>
<name>A0A4Y2RBZ1_ARAVE</name>
<organism evidence="1 2">
    <name type="scientific">Araneus ventricosus</name>
    <name type="common">Orbweaver spider</name>
    <name type="synonym">Epeira ventricosa</name>
    <dbReference type="NCBI Taxonomy" id="182803"/>
    <lineage>
        <taxon>Eukaryota</taxon>
        <taxon>Metazoa</taxon>
        <taxon>Ecdysozoa</taxon>
        <taxon>Arthropoda</taxon>
        <taxon>Chelicerata</taxon>
        <taxon>Arachnida</taxon>
        <taxon>Araneae</taxon>
        <taxon>Araneomorphae</taxon>
        <taxon>Entelegynae</taxon>
        <taxon>Araneoidea</taxon>
        <taxon>Araneidae</taxon>
        <taxon>Araneus</taxon>
    </lineage>
</organism>
<reference evidence="1 2" key="1">
    <citation type="journal article" date="2019" name="Sci. Rep.">
        <title>Orb-weaving spider Araneus ventricosus genome elucidates the spidroin gene catalogue.</title>
        <authorList>
            <person name="Kono N."/>
            <person name="Nakamura H."/>
            <person name="Ohtoshi R."/>
            <person name="Moran D.A.P."/>
            <person name="Shinohara A."/>
            <person name="Yoshida Y."/>
            <person name="Fujiwara M."/>
            <person name="Mori M."/>
            <person name="Tomita M."/>
            <person name="Arakawa K."/>
        </authorList>
    </citation>
    <scope>NUCLEOTIDE SEQUENCE [LARGE SCALE GENOMIC DNA]</scope>
</reference>
<proteinExistence type="predicted"/>
<accession>A0A4Y2RBZ1</accession>
<dbReference type="EMBL" id="BGPR01016423">
    <property type="protein sequence ID" value="GBN72940.1"/>
    <property type="molecule type" value="Genomic_DNA"/>
</dbReference>
<comment type="caution">
    <text evidence="1">The sequence shown here is derived from an EMBL/GenBank/DDBJ whole genome shotgun (WGS) entry which is preliminary data.</text>
</comment>
<protein>
    <submittedName>
        <fullName evidence="1">Uncharacterized protein</fullName>
    </submittedName>
</protein>
<keyword evidence="2" id="KW-1185">Reference proteome</keyword>
<dbReference type="AlphaFoldDB" id="A0A4Y2RBZ1"/>
<evidence type="ECO:0000313" key="2">
    <source>
        <dbReference type="Proteomes" id="UP000499080"/>
    </source>
</evidence>
<sequence length="93" mass="10919">MRIQQALTRNLRKLIRKANRELHIPQPTVGSFNQDIEFNTIQVTASSETLWVHDTLRFVTRRGRLWTHFQERTVLDMLLKSIESQTSSDDLAI</sequence>